<dbReference type="InterPro" id="IPR047149">
    <property type="entry name" value="KIF11-like"/>
</dbReference>
<evidence type="ECO:0000256" key="12">
    <source>
        <dbReference type="SAM" id="Coils"/>
    </source>
</evidence>
<dbReference type="EMBL" id="JADCNM010000001">
    <property type="protein sequence ID" value="KAG0501175.1"/>
    <property type="molecule type" value="Genomic_DNA"/>
</dbReference>
<evidence type="ECO:0000256" key="2">
    <source>
        <dbReference type="ARBA" id="ARBA00022490"/>
    </source>
</evidence>
<evidence type="ECO:0000256" key="6">
    <source>
        <dbReference type="ARBA" id="ARBA00023175"/>
    </source>
</evidence>
<keyword evidence="4 10" id="KW-0547">Nucleotide-binding</keyword>
<evidence type="ECO:0000256" key="8">
    <source>
        <dbReference type="ARBA" id="ARBA00034704"/>
    </source>
</evidence>
<evidence type="ECO:0000256" key="7">
    <source>
        <dbReference type="ARBA" id="ARBA00023212"/>
    </source>
</evidence>
<feature type="binding site" evidence="10">
    <location>
        <begin position="124"/>
        <end position="131"/>
    </location>
    <ligand>
        <name>ATP</name>
        <dbReference type="ChEBI" id="CHEBI:30616"/>
    </ligand>
</feature>
<dbReference type="GO" id="GO:0008574">
    <property type="term" value="F:plus-end-directed microtubule motor activity"/>
    <property type="evidence" value="ECO:0007669"/>
    <property type="project" value="TreeGrafter"/>
</dbReference>
<dbReference type="PANTHER" id="PTHR47970">
    <property type="entry name" value="KINESIN-LIKE PROTEIN KIF11"/>
    <property type="match status" value="1"/>
</dbReference>
<protein>
    <recommendedName>
        <fullName evidence="11">Kinesin-like protein</fullName>
    </recommendedName>
</protein>
<dbReference type="PROSITE" id="PS50067">
    <property type="entry name" value="KINESIN_MOTOR_2"/>
    <property type="match status" value="1"/>
</dbReference>
<organism evidence="14 15">
    <name type="scientific">Vanilla planifolia</name>
    <name type="common">Vanilla</name>
    <dbReference type="NCBI Taxonomy" id="51239"/>
    <lineage>
        <taxon>Eukaryota</taxon>
        <taxon>Viridiplantae</taxon>
        <taxon>Streptophyta</taxon>
        <taxon>Embryophyta</taxon>
        <taxon>Tracheophyta</taxon>
        <taxon>Spermatophyta</taxon>
        <taxon>Magnoliopsida</taxon>
        <taxon>Liliopsida</taxon>
        <taxon>Asparagales</taxon>
        <taxon>Orchidaceae</taxon>
        <taxon>Vanilloideae</taxon>
        <taxon>Vanilleae</taxon>
        <taxon>Vanilla</taxon>
    </lineage>
</organism>
<dbReference type="OrthoDB" id="3176171at2759"/>
<dbReference type="PANTHER" id="PTHR47970:SF9">
    <property type="entry name" value="KINESIN-LIKE PROTEIN KIN-5D"/>
    <property type="match status" value="1"/>
</dbReference>
<dbReference type="GO" id="GO:0051231">
    <property type="term" value="P:spindle elongation"/>
    <property type="evidence" value="ECO:0007669"/>
    <property type="project" value="TreeGrafter"/>
</dbReference>
<name>A0A835VL73_VANPL</name>
<keyword evidence="3 11" id="KW-0493">Microtubule</keyword>
<keyword evidence="2" id="KW-0963">Cytoplasm</keyword>
<dbReference type="Gene3D" id="3.40.850.10">
    <property type="entry name" value="Kinesin motor domain"/>
    <property type="match status" value="1"/>
</dbReference>
<evidence type="ECO:0000313" key="15">
    <source>
        <dbReference type="Proteomes" id="UP000639772"/>
    </source>
</evidence>
<comment type="caution">
    <text evidence="14">The sequence shown here is derived from an EMBL/GenBank/DDBJ whole genome shotgun (WGS) entry which is preliminary data.</text>
</comment>
<accession>A0A835VL73</accession>
<comment type="similarity">
    <text evidence="8">Belongs to the TRAFAC class myosin-kinesin ATPase superfamily. Kinesin family. KIN-5/BimC subfamily.</text>
</comment>
<evidence type="ECO:0000256" key="11">
    <source>
        <dbReference type="RuleBase" id="RU000394"/>
    </source>
</evidence>
<dbReference type="Pfam" id="PF00225">
    <property type="entry name" value="Kinesin"/>
    <property type="match status" value="2"/>
</dbReference>
<evidence type="ECO:0000256" key="4">
    <source>
        <dbReference type="ARBA" id="ARBA00022741"/>
    </source>
</evidence>
<evidence type="ECO:0000313" key="14">
    <source>
        <dbReference type="EMBL" id="KAG0501175.1"/>
    </source>
</evidence>
<keyword evidence="5 10" id="KW-0067">ATP-binding</keyword>
<dbReference type="InterPro" id="IPR036961">
    <property type="entry name" value="Kinesin_motor_dom_sf"/>
</dbReference>
<evidence type="ECO:0000256" key="10">
    <source>
        <dbReference type="PROSITE-ProRule" id="PRU00283"/>
    </source>
</evidence>
<keyword evidence="7" id="KW-0206">Cytoskeleton</keyword>
<dbReference type="GO" id="GO:0072686">
    <property type="term" value="C:mitotic spindle"/>
    <property type="evidence" value="ECO:0007669"/>
    <property type="project" value="TreeGrafter"/>
</dbReference>
<evidence type="ECO:0000259" key="13">
    <source>
        <dbReference type="PROSITE" id="PS50067"/>
    </source>
</evidence>
<dbReference type="InterPro" id="IPR001752">
    <property type="entry name" value="Kinesin_motor_dom"/>
</dbReference>
<dbReference type="PRINTS" id="PR00380">
    <property type="entry name" value="KINESINHEAVY"/>
</dbReference>
<gene>
    <name evidence="14" type="ORF">HPP92_001247</name>
</gene>
<dbReference type="PROSITE" id="PS00411">
    <property type="entry name" value="KINESIN_MOTOR_1"/>
    <property type="match status" value="1"/>
</dbReference>
<dbReference type="GO" id="GO:0007018">
    <property type="term" value="P:microtubule-based movement"/>
    <property type="evidence" value="ECO:0007669"/>
    <property type="project" value="InterPro"/>
</dbReference>
<keyword evidence="6 10" id="KW-0505">Motor protein</keyword>
<dbReference type="SUPFAM" id="SSF52540">
    <property type="entry name" value="P-loop containing nucleoside triphosphate hydrolases"/>
    <property type="match status" value="1"/>
</dbReference>
<dbReference type="GO" id="GO:0005876">
    <property type="term" value="C:spindle microtubule"/>
    <property type="evidence" value="ECO:0007669"/>
    <property type="project" value="TreeGrafter"/>
</dbReference>
<feature type="domain" description="Kinesin motor" evidence="13">
    <location>
        <begin position="38"/>
        <end position="370"/>
    </location>
</feature>
<dbReference type="GO" id="GO:0008017">
    <property type="term" value="F:microtubule binding"/>
    <property type="evidence" value="ECO:0007669"/>
    <property type="project" value="InterPro"/>
</dbReference>
<evidence type="ECO:0000256" key="9">
    <source>
        <dbReference type="ARBA" id="ARBA00046159"/>
    </source>
</evidence>
<keyword evidence="12" id="KW-0175">Coiled coil</keyword>
<comment type="subcellular location">
    <subcellularLocation>
        <location evidence="1">Cytoplasm</location>
        <location evidence="1">Cytoskeleton</location>
        <location evidence="1">Spindle</location>
    </subcellularLocation>
</comment>
<dbReference type="InterPro" id="IPR019821">
    <property type="entry name" value="Kinesin_motor_CS"/>
</dbReference>
<dbReference type="SMART" id="SM00129">
    <property type="entry name" value="KISc"/>
    <property type="match status" value="1"/>
</dbReference>
<dbReference type="Proteomes" id="UP000639772">
    <property type="component" value="Chromosome 1"/>
</dbReference>
<evidence type="ECO:0000256" key="1">
    <source>
        <dbReference type="ARBA" id="ARBA00004186"/>
    </source>
</evidence>
<evidence type="ECO:0000256" key="5">
    <source>
        <dbReference type="ARBA" id="ARBA00022840"/>
    </source>
</evidence>
<feature type="coiled-coil region" evidence="12">
    <location>
        <begin position="467"/>
        <end position="501"/>
    </location>
</feature>
<dbReference type="GO" id="GO:0005524">
    <property type="term" value="F:ATP binding"/>
    <property type="evidence" value="ECO:0007669"/>
    <property type="project" value="UniProtKB-UniRule"/>
</dbReference>
<dbReference type="AlphaFoldDB" id="A0A835VL73"/>
<reference evidence="14 15" key="1">
    <citation type="journal article" date="2020" name="Nat. Food">
        <title>A phased Vanilla planifolia genome enables genetic improvement of flavour and production.</title>
        <authorList>
            <person name="Hasing T."/>
            <person name="Tang H."/>
            <person name="Brym M."/>
            <person name="Khazi F."/>
            <person name="Huang T."/>
            <person name="Chambers A.H."/>
        </authorList>
    </citation>
    <scope>NUCLEOTIDE SEQUENCE [LARGE SCALE GENOMIC DNA]</scope>
    <source>
        <tissue evidence="14">Leaf</tissue>
    </source>
</reference>
<evidence type="ECO:0000256" key="3">
    <source>
        <dbReference type="ARBA" id="ARBA00022701"/>
    </source>
</evidence>
<dbReference type="GO" id="GO:0090307">
    <property type="term" value="P:mitotic spindle assembly"/>
    <property type="evidence" value="ECO:0007669"/>
    <property type="project" value="TreeGrafter"/>
</dbReference>
<dbReference type="FunFam" id="3.40.850.10:FF:000019">
    <property type="entry name" value="Kinesin-like protein KIN-5D"/>
    <property type="match status" value="1"/>
</dbReference>
<sequence length="764" mass="86198">MESLQRRGGVLISPSQAPRISEKFGRENRFADGMCTLGFYRLGFDRPLNDEEVNLRMPAVVTCNELRREVLAIQNIANKQIDKTFVFDKVFGPNSNQVDLFDQCVSPIVDEVLEGFNCTIFAYGQTGTGKTYTMEGGKKTKLFRKNGEFPDDAGIIPRVVRQIFDELEAQCVDYVMKVTFLEIYNEEITDLLAQDELKSSDDKSKKPIALMEDGKGAVFIRGLEEEIVRSPAEIYMTLEKCSAKRRSAETLLNKQSSRSHSIFSITTHIKEFNLAGEEMIKIGKLNLVDLAGSENVSKSGSREVGYTSDTVIEKARSLNVWHDEPPFRMKIEFILLQGRAREAGEINKSLFTLGRVINALVEHSGHVPYRSLVPCKQPYEIRFTTSAEVNSAREKNGIYRPKDLFLQEEAEKKAMAERLALTELELESKIKQLFRLQELHNSEQHLSAELTEKLDNAQITQQLYLLHKIVSNSMVQQENQLKEMEEEMQSFANAKAMATKELRSWVEKLNAFYSSGITSLDGLAGELDQSSRLTFGKLYSQVLTHFTSLEDCFKSVALDANKLLSELQNGLSNQEFNLNALARLQREECAANEERQVLEKVADMLSSSNSRKKKLVQTAVDTLRGSTADRTSYLQREMSIAQDLTASVKEQLELYKEETERHCLDDSTAEESERCCLEGLKRCMAAAKMGSLHWRSVQESLLNLGKTNVTSVESIVRNGMEVNQLLRANLSSAATTALEEVDDWNKTLHSSLDSELLFLLSCSN</sequence>
<dbReference type="InterPro" id="IPR027417">
    <property type="entry name" value="P-loop_NTPase"/>
</dbReference>
<proteinExistence type="inferred from homology"/>
<comment type="function">
    <text evidence="9">Responsible for microtubule translocation. May be important for the organization of phragmoplast-specific arrays of microtubules. Plays an essential role in stabilizing the mitotic spindle. Required during mitotic cytokinesis.</text>
</comment>